<evidence type="ECO:0000256" key="5">
    <source>
        <dbReference type="ARBA" id="ARBA00036813"/>
    </source>
</evidence>
<name>A0AAN9IER8_CROPI</name>
<dbReference type="InterPro" id="IPR042099">
    <property type="entry name" value="ANL_N_sf"/>
</dbReference>
<accession>A0AAN9IER8</accession>
<evidence type="ECO:0000256" key="3">
    <source>
        <dbReference type="ARBA" id="ARBA00022741"/>
    </source>
</evidence>
<gene>
    <name evidence="8" type="ORF">RIF29_16769</name>
</gene>
<evidence type="ECO:0000259" key="7">
    <source>
        <dbReference type="Pfam" id="PF00501"/>
    </source>
</evidence>
<comment type="caution">
    <text evidence="8">The sequence shown here is derived from an EMBL/GenBank/DDBJ whole genome shotgun (WGS) entry which is preliminary data.</text>
</comment>
<organism evidence="8 9">
    <name type="scientific">Crotalaria pallida</name>
    <name type="common">Smooth rattlebox</name>
    <name type="synonym">Crotalaria striata</name>
    <dbReference type="NCBI Taxonomy" id="3830"/>
    <lineage>
        <taxon>Eukaryota</taxon>
        <taxon>Viridiplantae</taxon>
        <taxon>Streptophyta</taxon>
        <taxon>Embryophyta</taxon>
        <taxon>Tracheophyta</taxon>
        <taxon>Spermatophyta</taxon>
        <taxon>Magnoliopsida</taxon>
        <taxon>eudicotyledons</taxon>
        <taxon>Gunneridae</taxon>
        <taxon>Pentapetalae</taxon>
        <taxon>rosids</taxon>
        <taxon>fabids</taxon>
        <taxon>Fabales</taxon>
        <taxon>Fabaceae</taxon>
        <taxon>Papilionoideae</taxon>
        <taxon>50 kb inversion clade</taxon>
        <taxon>genistoids sensu lato</taxon>
        <taxon>core genistoids</taxon>
        <taxon>Crotalarieae</taxon>
        <taxon>Crotalaria</taxon>
    </lineage>
</organism>
<evidence type="ECO:0000313" key="9">
    <source>
        <dbReference type="Proteomes" id="UP001372338"/>
    </source>
</evidence>
<dbReference type="Proteomes" id="UP001372338">
    <property type="component" value="Unassembled WGS sequence"/>
</dbReference>
<proteinExistence type="inferred from homology"/>
<dbReference type="SUPFAM" id="SSF56801">
    <property type="entry name" value="Acetyl-CoA synthetase-like"/>
    <property type="match status" value="1"/>
</dbReference>
<keyword evidence="3" id="KW-0547">Nucleotide-binding</keyword>
<feature type="domain" description="AMP-dependent synthetase/ligase" evidence="7">
    <location>
        <begin position="160"/>
        <end position="578"/>
    </location>
</feature>
<keyword evidence="2" id="KW-0436">Ligase</keyword>
<protein>
    <recommendedName>
        <fullName evidence="7">AMP-dependent synthetase/ligase domain-containing protein</fullName>
    </recommendedName>
</protein>
<keyword evidence="6" id="KW-1133">Transmembrane helix</keyword>
<dbReference type="InterPro" id="IPR000873">
    <property type="entry name" value="AMP-dep_synth/lig_dom"/>
</dbReference>
<keyword evidence="4" id="KW-0067">ATP-binding</keyword>
<dbReference type="GO" id="GO:0004467">
    <property type="term" value="F:long-chain fatty acid-CoA ligase activity"/>
    <property type="evidence" value="ECO:0007669"/>
    <property type="project" value="UniProtKB-EC"/>
</dbReference>
<dbReference type="AlphaFoldDB" id="A0AAN9IER8"/>
<evidence type="ECO:0000256" key="4">
    <source>
        <dbReference type="ARBA" id="ARBA00022840"/>
    </source>
</evidence>
<dbReference type="GO" id="GO:0016020">
    <property type="term" value="C:membrane"/>
    <property type="evidence" value="ECO:0007669"/>
    <property type="project" value="TreeGrafter"/>
</dbReference>
<evidence type="ECO:0000256" key="6">
    <source>
        <dbReference type="SAM" id="Phobius"/>
    </source>
</evidence>
<dbReference type="PROSITE" id="PS00455">
    <property type="entry name" value="AMP_BINDING"/>
    <property type="match status" value="1"/>
</dbReference>
<keyword evidence="9" id="KW-1185">Reference proteome</keyword>
<keyword evidence="6" id="KW-0812">Transmembrane</keyword>
<keyword evidence="6" id="KW-0472">Membrane</keyword>
<evidence type="ECO:0000256" key="2">
    <source>
        <dbReference type="ARBA" id="ARBA00022598"/>
    </source>
</evidence>
<dbReference type="PANTHER" id="PTHR43272:SF83">
    <property type="entry name" value="ACYL-COA SYNTHETASE LONG-CHAIN, ISOFORM J"/>
    <property type="match status" value="1"/>
</dbReference>
<evidence type="ECO:0000256" key="1">
    <source>
        <dbReference type="ARBA" id="ARBA00006432"/>
    </source>
</evidence>
<dbReference type="InterPro" id="IPR020845">
    <property type="entry name" value="AMP-binding_CS"/>
</dbReference>
<sequence length="758" mass="83150">MPLRLILRLFTNHNNAFSNKIILKKCMNQLTNSFSTEIPKYTSSFLTLSLSLSLTLTLTLTMAIPYFLGAIVPLLLTILLRNNNATKRRRGLPVDTSGDPGYAVRNHRFASPVETAWDGVTTLAELFEEACKKHGERLLLGTRKLIRREVEISEDGRRFEKVELGDYEWVTYADAFRAVESFASGLALLGHVREERAAIFADTREEWFIALQGCFRRNVTVVTIYASLGEEALCHSLNETEVTTVICGKKELKTLVGISGQLDSVKRVICMDDDIPSDASSIEHGWTITSFADVEKFGRANPVDADLPLSADVAVIMYTSGSTGLPKGVMMTHGNVLATVSAVLSIVPNLGNKDIYLAYLPMAHILELAAENLMAAVGSAIGYGSPLTLTDTSNKIKRGTKGDATALSPTLMASVPAILDRVRDGVFKKVNAAGGLSKKLFNLAYARRLHAVNGSWFGAWGLEKALWNFLVFKKVQAVLGGRIRFILSGGAPLSADTQRFINICLGAPIGQGYGLTETCAGGTFSDFDDTSVGRVGPPLPCSFIKLIDWPEGGYLTNDSPMPRGEIVIGGPNVTLGYFKNEEKTKESYKVDESGMRWFYTGDIGRFHADGCLEIIDRKKDIVKLQHGEYVSLGKVEAALIVSPYVDNIMLHADPFHSYCVALVVVSQSTLEEWASKQGIDYSDLSELCTKEEAVKEVHASLVKEGKKARLEKFEIPAKVKLLSDPWTPESGLVTAALKLKREIIRKTFHAELLELYAS</sequence>
<dbReference type="Pfam" id="PF00501">
    <property type="entry name" value="AMP-binding"/>
    <property type="match status" value="1"/>
</dbReference>
<comment type="catalytic activity">
    <reaction evidence="5">
        <text>a long-chain fatty acid + ATP + CoA = a long-chain fatty acyl-CoA + AMP + diphosphate</text>
        <dbReference type="Rhea" id="RHEA:15421"/>
        <dbReference type="ChEBI" id="CHEBI:30616"/>
        <dbReference type="ChEBI" id="CHEBI:33019"/>
        <dbReference type="ChEBI" id="CHEBI:57287"/>
        <dbReference type="ChEBI" id="CHEBI:57560"/>
        <dbReference type="ChEBI" id="CHEBI:83139"/>
        <dbReference type="ChEBI" id="CHEBI:456215"/>
        <dbReference type="EC" id="6.2.1.3"/>
    </reaction>
</comment>
<dbReference type="PANTHER" id="PTHR43272">
    <property type="entry name" value="LONG-CHAIN-FATTY-ACID--COA LIGASE"/>
    <property type="match status" value="1"/>
</dbReference>
<dbReference type="GO" id="GO:0005524">
    <property type="term" value="F:ATP binding"/>
    <property type="evidence" value="ECO:0007669"/>
    <property type="project" value="UniProtKB-KW"/>
</dbReference>
<dbReference type="Gene3D" id="3.40.50.12780">
    <property type="entry name" value="N-terminal domain of ligase-like"/>
    <property type="match status" value="1"/>
</dbReference>
<feature type="transmembrane region" description="Helical" evidence="6">
    <location>
        <begin position="54"/>
        <end position="80"/>
    </location>
</feature>
<dbReference type="EMBL" id="JAYWIO010000003">
    <property type="protein sequence ID" value="KAK7275649.1"/>
    <property type="molecule type" value="Genomic_DNA"/>
</dbReference>
<dbReference type="GO" id="GO:0005783">
    <property type="term" value="C:endoplasmic reticulum"/>
    <property type="evidence" value="ECO:0007669"/>
    <property type="project" value="TreeGrafter"/>
</dbReference>
<evidence type="ECO:0000313" key="8">
    <source>
        <dbReference type="EMBL" id="KAK7275649.1"/>
    </source>
</evidence>
<reference evidence="8 9" key="1">
    <citation type="submission" date="2024-01" db="EMBL/GenBank/DDBJ databases">
        <title>The genomes of 5 underutilized Papilionoideae crops provide insights into root nodulation and disease resistanc.</title>
        <authorList>
            <person name="Yuan L."/>
        </authorList>
    </citation>
    <scope>NUCLEOTIDE SEQUENCE [LARGE SCALE GENOMIC DNA]</scope>
    <source>
        <strain evidence="8">ZHUSHIDOU_FW_LH</strain>
        <tissue evidence="8">Leaf</tissue>
    </source>
</reference>
<comment type="similarity">
    <text evidence="1">Belongs to the ATP-dependent AMP-binding enzyme family.</text>
</comment>